<evidence type="ECO:0000313" key="2">
    <source>
        <dbReference type="Proteomes" id="UP001152523"/>
    </source>
</evidence>
<comment type="caution">
    <text evidence="1">The sequence shown here is derived from an EMBL/GenBank/DDBJ whole genome shotgun (WGS) entry which is preliminary data.</text>
</comment>
<organism evidence="1 2">
    <name type="scientific">Cuscuta epithymum</name>
    <dbReference type="NCBI Taxonomy" id="186058"/>
    <lineage>
        <taxon>Eukaryota</taxon>
        <taxon>Viridiplantae</taxon>
        <taxon>Streptophyta</taxon>
        <taxon>Embryophyta</taxon>
        <taxon>Tracheophyta</taxon>
        <taxon>Spermatophyta</taxon>
        <taxon>Magnoliopsida</taxon>
        <taxon>eudicotyledons</taxon>
        <taxon>Gunneridae</taxon>
        <taxon>Pentapetalae</taxon>
        <taxon>asterids</taxon>
        <taxon>lamiids</taxon>
        <taxon>Solanales</taxon>
        <taxon>Convolvulaceae</taxon>
        <taxon>Cuscuteae</taxon>
        <taxon>Cuscuta</taxon>
        <taxon>Cuscuta subgen. Cuscuta</taxon>
    </lineage>
</organism>
<name>A0AAV0F5M3_9ASTE</name>
<dbReference type="InterPro" id="IPR050214">
    <property type="entry name" value="Cys_Synth/Cystath_Beta-Synth"/>
</dbReference>
<dbReference type="PANTHER" id="PTHR10314">
    <property type="entry name" value="CYSTATHIONINE BETA-SYNTHASE"/>
    <property type="match status" value="1"/>
</dbReference>
<reference evidence="1" key="1">
    <citation type="submission" date="2022-07" db="EMBL/GenBank/DDBJ databases">
        <authorList>
            <person name="Macas J."/>
            <person name="Novak P."/>
            <person name="Neumann P."/>
        </authorList>
    </citation>
    <scope>NUCLEOTIDE SEQUENCE</scope>
</reference>
<dbReference type="Gene3D" id="3.40.50.1100">
    <property type="match status" value="2"/>
</dbReference>
<keyword evidence="2" id="KW-1185">Reference proteome</keyword>
<gene>
    <name evidence="1" type="ORF">CEPIT_LOCUS30914</name>
</gene>
<protein>
    <submittedName>
        <fullName evidence="1">Uncharacterized protein</fullName>
    </submittedName>
</protein>
<proteinExistence type="predicted"/>
<evidence type="ECO:0000313" key="1">
    <source>
        <dbReference type="EMBL" id="CAH9130800.1"/>
    </source>
</evidence>
<sequence>MVLTMPSYTSIERRVTMKAFGVDLIVTDPTKGMSGTVPKAYHLVESAPNAFMLQQFSNPTNTQARVHGSGVMIQMLLPQVPDIFFQDNKDVESPYSIIIKALKMELIAKPYVKFVL</sequence>
<dbReference type="AlphaFoldDB" id="A0AAV0F5M3"/>
<accession>A0AAV0F5M3</accession>
<dbReference type="SUPFAM" id="SSF53686">
    <property type="entry name" value="Tryptophan synthase beta subunit-like PLP-dependent enzymes"/>
    <property type="match status" value="1"/>
</dbReference>
<dbReference type="InterPro" id="IPR036052">
    <property type="entry name" value="TrpB-like_PALP_sf"/>
</dbReference>
<dbReference type="EMBL" id="CAMAPF010000963">
    <property type="protein sequence ID" value="CAH9130800.1"/>
    <property type="molecule type" value="Genomic_DNA"/>
</dbReference>
<dbReference type="Proteomes" id="UP001152523">
    <property type="component" value="Unassembled WGS sequence"/>
</dbReference>